<evidence type="ECO:0008006" key="3">
    <source>
        <dbReference type="Google" id="ProtNLM"/>
    </source>
</evidence>
<dbReference type="InterPro" id="IPR038602">
    <property type="entry name" value="Mite_allergen_7_sf"/>
</dbReference>
<dbReference type="Gene3D" id="3.15.10.50">
    <property type="match status" value="1"/>
</dbReference>
<organism evidence="2">
    <name type="scientific">Riptortus pedestris</name>
    <name type="common">Bean bug</name>
    <dbReference type="NCBI Taxonomy" id="329032"/>
    <lineage>
        <taxon>Eukaryota</taxon>
        <taxon>Metazoa</taxon>
        <taxon>Ecdysozoa</taxon>
        <taxon>Arthropoda</taxon>
        <taxon>Hexapoda</taxon>
        <taxon>Insecta</taxon>
        <taxon>Pterygota</taxon>
        <taxon>Neoptera</taxon>
        <taxon>Paraneoptera</taxon>
        <taxon>Hemiptera</taxon>
        <taxon>Heteroptera</taxon>
        <taxon>Panheteroptera</taxon>
        <taxon>Pentatomomorpha</taxon>
        <taxon>Coreoidea</taxon>
        <taxon>Alydidae</taxon>
        <taxon>Riptortus</taxon>
    </lineage>
</organism>
<protein>
    <recommendedName>
        <fullName evidence="3">Juvenile hormone binding protein</fullName>
    </recommendedName>
</protein>
<keyword evidence="1" id="KW-0732">Signal</keyword>
<feature type="signal peptide" evidence="1">
    <location>
        <begin position="1"/>
        <end position="16"/>
    </location>
</feature>
<evidence type="ECO:0000256" key="1">
    <source>
        <dbReference type="SAM" id="SignalP"/>
    </source>
</evidence>
<reference evidence="2" key="1">
    <citation type="journal article" date="2013" name="PLoS ONE">
        <title>Gene expression in gut symbiotic organ of stinkbug affected by extracellular bacterial symbiont.</title>
        <authorList>
            <person name="Futahashi R."/>
            <person name="Tanaka K."/>
            <person name="Tanahashi M."/>
            <person name="Nikoh N."/>
            <person name="Kikuchi Y."/>
            <person name="Lee B.L."/>
            <person name="Fukatsu T."/>
        </authorList>
    </citation>
    <scope>NUCLEOTIDE SEQUENCE</scope>
    <source>
        <tissue evidence="2">Midgut</tissue>
    </source>
</reference>
<sequence>MMKILALLLLASLANADTVININKQVDEKLKVVNSLMTERGFGLQLIPKQKFQDIELENGALVGANSLQRPGDATVTIRPSGNTTVDLQIGWHLFATAFGLIKTQGLQFSGVVNVRDSSFHFAYDIAIKPECKVTLTHLEYERLADVQFIGSLPETDQDLSDIYSQQVLPYFNELIAPAKRDAEESLQAHLCHQPKGVLASKIHVAAVFDTLAVFLDKQ</sequence>
<feature type="chain" id="PRO_5004381261" description="Juvenile hormone binding protein" evidence="1">
    <location>
        <begin position="17"/>
        <end position="219"/>
    </location>
</feature>
<dbReference type="EMBL" id="AK418218">
    <property type="protein sequence ID" value="BAN21433.1"/>
    <property type="molecule type" value="mRNA"/>
</dbReference>
<proteinExistence type="evidence at transcript level"/>
<dbReference type="AlphaFoldDB" id="R4WE37"/>
<name>R4WE37_RIPPE</name>
<evidence type="ECO:0000313" key="2">
    <source>
        <dbReference type="EMBL" id="BAN21433.1"/>
    </source>
</evidence>
<accession>R4WE37</accession>